<accession>A0A2A9CVX5</accession>
<keyword evidence="2" id="KW-1003">Cell membrane</keyword>
<feature type="transmembrane region" description="Helical" evidence="6">
    <location>
        <begin position="122"/>
        <end position="139"/>
    </location>
</feature>
<dbReference type="EMBL" id="PDJC01000001">
    <property type="protein sequence ID" value="PFG18296.1"/>
    <property type="molecule type" value="Genomic_DNA"/>
</dbReference>
<dbReference type="PANTHER" id="PTHR35007">
    <property type="entry name" value="INTEGRAL MEMBRANE PROTEIN-RELATED"/>
    <property type="match status" value="1"/>
</dbReference>
<keyword evidence="9" id="KW-1185">Reference proteome</keyword>
<evidence type="ECO:0000313" key="8">
    <source>
        <dbReference type="EMBL" id="PFG18296.1"/>
    </source>
</evidence>
<keyword evidence="4 6" id="KW-1133">Transmembrane helix</keyword>
<evidence type="ECO:0000256" key="5">
    <source>
        <dbReference type="ARBA" id="ARBA00023136"/>
    </source>
</evidence>
<evidence type="ECO:0000256" key="4">
    <source>
        <dbReference type="ARBA" id="ARBA00022989"/>
    </source>
</evidence>
<dbReference type="Pfam" id="PF00482">
    <property type="entry name" value="T2SSF"/>
    <property type="match status" value="1"/>
</dbReference>
<protein>
    <submittedName>
        <fullName evidence="8">Tight adherence protein C</fullName>
    </submittedName>
</protein>
<evidence type="ECO:0000259" key="7">
    <source>
        <dbReference type="Pfam" id="PF00482"/>
    </source>
</evidence>
<evidence type="ECO:0000256" key="6">
    <source>
        <dbReference type="SAM" id="Phobius"/>
    </source>
</evidence>
<dbReference type="OrthoDB" id="9810662at2"/>
<keyword evidence="3 6" id="KW-0812">Transmembrane</keyword>
<comment type="caution">
    <text evidence="8">The sequence shown here is derived from an EMBL/GenBank/DDBJ whole genome shotgun (WGS) entry which is preliminary data.</text>
</comment>
<sequence>MDPKLQLFFGIIALFIGLAILFWFVLGGSAVSHRQVMSNLRRDTEEPSPTGLPGDRELSPLDQVIQRQTPPALVRQMAKLWAGAGRPEKWPVERLLATKYLLGLVGIAVAIGAVVLNPSTTGVLLGIGLALLLFFLPELRLYSRSLERREAIALQLPDILDQMSIAVKAGLGFDAAMARVARTGRGELPEELVRTMQDIQVGQSRRAAYADLSARTGVDSLHQFTRSIIQAEAYGIALSDVLETQADELRMERRQTAERRAMEIPVKVVFPLILFILPAIFIVVMGPGAIQIMESFGVRF</sequence>
<feature type="transmembrane region" description="Helical" evidence="6">
    <location>
        <begin position="96"/>
        <end position="116"/>
    </location>
</feature>
<dbReference type="GO" id="GO:0005886">
    <property type="term" value="C:plasma membrane"/>
    <property type="evidence" value="ECO:0007669"/>
    <property type="project" value="UniProtKB-SubCell"/>
</dbReference>
<dbReference type="InterPro" id="IPR018076">
    <property type="entry name" value="T2SS_GspF_dom"/>
</dbReference>
<evidence type="ECO:0000256" key="1">
    <source>
        <dbReference type="ARBA" id="ARBA00004651"/>
    </source>
</evidence>
<dbReference type="AlphaFoldDB" id="A0A2A9CVX5"/>
<evidence type="ECO:0000313" key="9">
    <source>
        <dbReference type="Proteomes" id="UP000226079"/>
    </source>
</evidence>
<evidence type="ECO:0000256" key="3">
    <source>
        <dbReference type="ARBA" id="ARBA00022692"/>
    </source>
</evidence>
<evidence type="ECO:0000256" key="2">
    <source>
        <dbReference type="ARBA" id="ARBA00022475"/>
    </source>
</evidence>
<organism evidence="8 9">
    <name type="scientific">Propionicimonas paludicola</name>
    <dbReference type="NCBI Taxonomy" id="185243"/>
    <lineage>
        <taxon>Bacteria</taxon>
        <taxon>Bacillati</taxon>
        <taxon>Actinomycetota</taxon>
        <taxon>Actinomycetes</taxon>
        <taxon>Propionibacteriales</taxon>
        <taxon>Nocardioidaceae</taxon>
        <taxon>Propionicimonas</taxon>
    </lineage>
</organism>
<dbReference type="PANTHER" id="PTHR35007:SF2">
    <property type="entry name" value="PILUS ASSEMBLE PROTEIN"/>
    <property type="match status" value="1"/>
</dbReference>
<reference evidence="8 9" key="1">
    <citation type="submission" date="2017-10" db="EMBL/GenBank/DDBJ databases">
        <title>Sequencing the genomes of 1000 actinobacteria strains.</title>
        <authorList>
            <person name="Klenk H.-P."/>
        </authorList>
    </citation>
    <scope>NUCLEOTIDE SEQUENCE [LARGE SCALE GENOMIC DNA]</scope>
    <source>
        <strain evidence="8 9">DSM 15597</strain>
    </source>
</reference>
<keyword evidence="5 6" id="KW-0472">Membrane</keyword>
<dbReference type="RefSeq" id="WP_098461665.1">
    <property type="nucleotide sequence ID" value="NZ_PDJC01000001.1"/>
</dbReference>
<feature type="domain" description="Type II secretion system protein GspF" evidence="7">
    <location>
        <begin position="160"/>
        <end position="285"/>
    </location>
</feature>
<proteinExistence type="predicted"/>
<gene>
    <name evidence="8" type="ORF">ATK74_2880</name>
</gene>
<comment type="subcellular location">
    <subcellularLocation>
        <location evidence="1">Cell membrane</location>
        <topology evidence="1">Multi-pass membrane protein</topology>
    </subcellularLocation>
</comment>
<dbReference type="Proteomes" id="UP000226079">
    <property type="component" value="Unassembled WGS sequence"/>
</dbReference>
<feature type="transmembrane region" description="Helical" evidence="6">
    <location>
        <begin position="6"/>
        <end position="32"/>
    </location>
</feature>
<feature type="transmembrane region" description="Helical" evidence="6">
    <location>
        <begin position="268"/>
        <end position="290"/>
    </location>
</feature>
<name>A0A2A9CVX5_9ACTN</name>